<feature type="region of interest" description="Disordered" evidence="1">
    <location>
        <begin position="43"/>
        <end position="74"/>
    </location>
</feature>
<feature type="compositionally biased region" description="Basic and acidic residues" evidence="1">
    <location>
        <begin position="62"/>
        <end position="74"/>
    </location>
</feature>
<dbReference type="GO" id="GO:0016020">
    <property type="term" value="C:membrane"/>
    <property type="evidence" value="ECO:0007669"/>
    <property type="project" value="InterPro"/>
</dbReference>
<dbReference type="InterPro" id="IPR014853">
    <property type="entry name" value="VWF/SSPO/ZAN-like_Cys-rich_dom"/>
</dbReference>
<evidence type="ECO:0000259" key="2">
    <source>
        <dbReference type="PROSITE" id="PS50060"/>
    </source>
</evidence>
<evidence type="ECO:0000259" key="3">
    <source>
        <dbReference type="PROSITE" id="PS51233"/>
    </source>
</evidence>
<dbReference type="SMART" id="SM00216">
    <property type="entry name" value="VWD"/>
    <property type="match status" value="1"/>
</dbReference>
<feature type="non-terminal residue" evidence="4">
    <location>
        <position position="1"/>
    </location>
</feature>
<proteinExistence type="predicted"/>
<dbReference type="InterPro" id="IPR000998">
    <property type="entry name" value="MAM_dom"/>
</dbReference>
<protein>
    <submittedName>
        <fullName evidence="4">IgGFc-binding protein</fullName>
    </submittedName>
</protein>
<dbReference type="SMART" id="SM00832">
    <property type="entry name" value="C8"/>
    <property type="match status" value="1"/>
</dbReference>
<feature type="domain" description="MAM" evidence="2">
    <location>
        <begin position="18"/>
        <end position="238"/>
    </location>
</feature>
<feature type="compositionally biased region" description="Pro residues" evidence="1">
    <location>
        <begin position="281"/>
        <end position="295"/>
    </location>
</feature>
<dbReference type="PROSITE" id="PS51233">
    <property type="entry name" value="VWFD"/>
    <property type="match status" value="1"/>
</dbReference>
<dbReference type="PANTHER" id="PTHR37860:SF1">
    <property type="match status" value="1"/>
</dbReference>
<dbReference type="Pfam" id="PF08742">
    <property type="entry name" value="C8"/>
    <property type="match status" value="1"/>
</dbReference>
<dbReference type="Pfam" id="PF00629">
    <property type="entry name" value="MAM"/>
    <property type="match status" value="1"/>
</dbReference>
<feature type="region of interest" description="Disordered" evidence="1">
    <location>
        <begin position="275"/>
        <end position="299"/>
    </location>
</feature>
<dbReference type="InterPro" id="IPR013320">
    <property type="entry name" value="ConA-like_dom_sf"/>
</dbReference>
<dbReference type="SMART" id="SM00137">
    <property type="entry name" value="MAM"/>
    <property type="match status" value="1"/>
</dbReference>
<dbReference type="SUPFAM" id="SSF49899">
    <property type="entry name" value="Concanavalin A-like lectins/glucanases"/>
    <property type="match status" value="1"/>
</dbReference>
<organism evidence="4 5">
    <name type="scientific">Ophiophagus hannah</name>
    <name type="common">King cobra</name>
    <name type="synonym">Naja hannah</name>
    <dbReference type="NCBI Taxonomy" id="8665"/>
    <lineage>
        <taxon>Eukaryota</taxon>
        <taxon>Metazoa</taxon>
        <taxon>Chordata</taxon>
        <taxon>Craniata</taxon>
        <taxon>Vertebrata</taxon>
        <taxon>Euteleostomi</taxon>
        <taxon>Lepidosauria</taxon>
        <taxon>Squamata</taxon>
        <taxon>Bifurcata</taxon>
        <taxon>Unidentata</taxon>
        <taxon>Episquamata</taxon>
        <taxon>Toxicofera</taxon>
        <taxon>Serpentes</taxon>
        <taxon>Colubroidea</taxon>
        <taxon>Elapidae</taxon>
        <taxon>Elapinae</taxon>
        <taxon>Ophiophagus</taxon>
    </lineage>
</organism>
<dbReference type="CDD" id="cd06263">
    <property type="entry name" value="MAM"/>
    <property type="match status" value="1"/>
</dbReference>
<evidence type="ECO:0000313" key="4">
    <source>
        <dbReference type="EMBL" id="ETE57325.1"/>
    </source>
</evidence>
<evidence type="ECO:0000313" key="5">
    <source>
        <dbReference type="Proteomes" id="UP000018936"/>
    </source>
</evidence>
<dbReference type="Proteomes" id="UP000018936">
    <property type="component" value="Unassembled WGS sequence"/>
</dbReference>
<dbReference type="OrthoDB" id="5945029at2759"/>
<dbReference type="InterPro" id="IPR001846">
    <property type="entry name" value="VWF_type-D"/>
</dbReference>
<dbReference type="PROSITE" id="PS50060">
    <property type="entry name" value="MAM_2"/>
    <property type="match status" value="1"/>
</dbReference>
<accession>V8N5B7</accession>
<dbReference type="EMBL" id="AZIM01008787">
    <property type="protein sequence ID" value="ETE57325.1"/>
    <property type="molecule type" value="Genomic_DNA"/>
</dbReference>
<dbReference type="PROSITE" id="PS00740">
    <property type="entry name" value="MAM_1"/>
    <property type="match status" value="1"/>
</dbReference>
<sequence length="616" mass="67286">MSACPSLCSSLPIPGYLASCDFNNNSWPFCGWTQTCGTNQGTWIRTKHDTPTPGTGPSGDYPDGKPTESDRKIRGQERKEIVLQTLHHLPLPLARQVALGARCPSQRPSLPCSLHCAQLLNRGYFIYQEASNLIPYDLNRLESPRLLGSGEICIDFRYHMFGSEDFNELNVTLLGDQGETGLWSRRGSQSPEWQHGLTSVYFEKETRFQVAFDAIRGLTEFGDTAVDNVVVRRGPCDKPGQFHGADQRKGLPSLSSQQVPHHFLLLHRQYSAFSRSSTEPTPTPMEPSTPEPTPTPVETTVSESCLVSGDPHYYTFDKQTHHFMGNCTYTLSQLCDRNNSLLPYFNVEASNEHRGGYTHVSYVESVHVDVFGIRVTLGKGGRVTVRGAVAAAAAAAEGHLCFDAGVRRSTVVPQSPTVDGEPVIVPSTPIQGVEILPSGFYTVVSTDFGLSVKFDGDHQVEVSLLSTYKGEVCGMCGNYNGDPSDDFLNPDGEPEPDSTSLGNSWQVANLTSCSSGHAPVCTEDEKDTAKSSDFCGRLTDINGPFRRCHNVLDPAGHFESCLYDQCALHLDPGSLCRSLQSYADACQSLGVAIEPWRNATFCRKFCGSNACGRDGV</sequence>
<gene>
    <name evidence="4" type="primary">FCGBP</name>
    <name evidence="4" type="ORF">L345_16962</name>
</gene>
<evidence type="ECO:0000256" key="1">
    <source>
        <dbReference type="SAM" id="MobiDB-lite"/>
    </source>
</evidence>
<dbReference type="Gene3D" id="2.60.120.200">
    <property type="match status" value="1"/>
</dbReference>
<dbReference type="Pfam" id="PF00094">
    <property type="entry name" value="VWD"/>
    <property type="match status" value="2"/>
</dbReference>
<comment type="caution">
    <text evidence="4">The sequence shown here is derived from an EMBL/GenBank/DDBJ whole genome shotgun (WGS) entry which is preliminary data.</text>
</comment>
<feature type="domain" description="VWFD" evidence="3">
    <location>
        <begin position="303"/>
        <end position="514"/>
    </location>
</feature>
<dbReference type="PANTHER" id="PTHR37860">
    <property type="entry name" value="AGAP008810-PA"/>
    <property type="match status" value="1"/>
</dbReference>
<name>V8N5B7_OPHHA</name>
<dbReference type="AlphaFoldDB" id="V8N5B7"/>
<keyword evidence="5" id="KW-1185">Reference proteome</keyword>
<reference evidence="4 5" key="1">
    <citation type="journal article" date="2013" name="Proc. Natl. Acad. Sci. U.S.A.">
        <title>The king cobra genome reveals dynamic gene evolution and adaptation in the snake venom system.</title>
        <authorList>
            <person name="Vonk F.J."/>
            <person name="Casewell N.R."/>
            <person name="Henkel C.V."/>
            <person name="Heimberg A.M."/>
            <person name="Jansen H.J."/>
            <person name="McCleary R.J."/>
            <person name="Kerkkamp H.M."/>
            <person name="Vos R.A."/>
            <person name="Guerreiro I."/>
            <person name="Calvete J.J."/>
            <person name="Wuster W."/>
            <person name="Woods A.E."/>
            <person name="Logan J.M."/>
            <person name="Harrison R.A."/>
            <person name="Castoe T.A."/>
            <person name="de Koning A.P."/>
            <person name="Pollock D.D."/>
            <person name="Yandell M."/>
            <person name="Calderon D."/>
            <person name="Renjifo C."/>
            <person name="Currier R.B."/>
            <person name="Salgado D."/>
            <person name="Pla D."/>
            <person name="Sanz L."/>
            <person name="Hyder A.S."/>
            <person name="Ribeiro J.M."/>
            <person name="Arntzen J.W."/>
            <person name="van den Thillart G.E."/>
            <person name="Boetzer M."/>
            <person name="Pirovano W."/>
            <person name="Dirks R.P."/>
            <person name="Spaink H.P."/>
            <person name="Duboule D."/>
            <person name="McGlinn E."/>
            <person name="Kini R.M."/>
            <person name="Richardson M.K."/>
        </authorList>
    </citation>
    <scope>NUCLEOTIDE SEQUENCE</scope>
    <source>
        <tissue evidence="4">Blood</tissue>
    </source>
</reference>